<reference evidence="1 2" key="1">
    <citation type="journal article" date="2017" name="Elife">
        <title>Extensive horizontal gene transfer in cheese-associated bacteria.</title>
        <authorList>
            <person name="Bonham K.S."/>
            <person name="Wolfe B.E."/>
            <person name="Dutton R.J."/>
        </authorList>
    </citation>
    <scope>NUCLEOTIDE SEQUENCE [LARGE SCALE GENOMIC DNA]</scope>
    <source>
        <strain evidence="1 2">962_8</strain>
    </source>
</reference>
<protein>
    <submittedName>
        <fullName evidence="1">Uncharacterized protein</fullName>
    </submittedName>
</protein>
<accession>A0A2A3YXS8</accession>
<dbReference type="EMBL" id="NRGQ01000005">
    <property type="protein sequence ID" value="PCC44087.1"/>
    <property type="molecule type" value="Genomic_DNA"/>
</dbReference>
<sequence length="384" mass="43175">MTVIRFSNLEVTPRSISLRAAYEESIDLWFKFDRDVEVSSTQVALAMATLSGTKYDRVEFDFEVDKKAIQTIAKATRAEIAAIPTEQIRPITSDSGNVLSFSGGFDSLSAWRLMPNDTHLVSLDFGGWFEREAEFFRDFDTLVVTTNARSEPTRTTPLTRNHWSFMAMGAILTANHFNVRYHTFGQILGESMARAPQNSPTLAVLSELGYIEAGYSRGLTEVGTAAVVLQSDPQRVLESLRSLAGPRDRKLYRKTALSAVLANRLGVDLTVPAMDFDKSPKIAFGDDYASSLSALYCIAKGHLDSIEGLFESIPPDVRNLAKSSKFDFMEKVNWDAYASFPQELKPELWERLVRYGLEPYSETDWGEVRLARELLAKYYKEAHR</sequence>
<organism evidence="1 2">
    <name type="scientific">Brevibacterium aurantiacum</name>
    <dbReference type="NCBI Taxonomy" id="273384"/>
    <lineage>
        <taxon>Bacteria</taxon>
        <taxon>Bacillati</taxon>
        <taxon>Actinomycetota</taxon>
        <taxon>Actinomycetes</taxon>
        <taxon>Micrococcales</taxon>
        <taxon>Brevibacteriaceae</taxon>
        <taxon>Brevibacterium</taxon>
    </lineage>
</organism>
<name>A0A2A3YXS8_BREAU</name>
<dbReference type="RefSeq" id="WP_096177712.1">
    <property type="nucleotide sequence ID" value="NZ_NRGQ01000005.1"/>
</dbReference>
<comment type="caution">
    <text evidence="1">The sequence shown here is derived from an EMBL/GenBank/DDBJ whole genome shotgun (WGS) entry which is preliminary data.</text>
</comment>
<dbReference type="AlphaFoldDB" id="A0A2A3YXS8"/>
<evidence type="ECO:0000313" key="1">
    <source>
        <dbReference type="EMBL" id="PCC44087.1"/>
    </source>
</evidence>
<gene>
    <name evidence="1" type="ORF">CIK65_05750</name>
</gene>
<proteinExistence type="predicted"/>
<evidence type="ECO:0000313" key="2">
    <source>
        <dbReference type="Proteomes" id="UP000218620"/>
    </source>
</evidence>
<dbReference type="Proteomes" id="UP000218620">
    <property type="component" value="Unassembled WGS sequence"/>
</dbReference>